<dbReference type="PANTHER" id="PTHR12039">
    <property type="entry name" value="NICOTINAMIDE MONONUCLEOTIDE ADENYLYLTRANSFERASE"/>
    <property type="match status" value="1"/>
</dbReference>
<dbReference type="InterPro" id="IPR051182">
    <property type="entry name" value="Euk_NMN_adenylyltrnsfrase"/>
</dbReference>
<comment type="similarity">
    <text evidence="5">Belongs to the eukaryotic NMN adenylyltransferase family.</text>
</comment>
<keyword evidence="15" id="KW-0496">Mitochondrion</keyword>
<feature type="domain" description="Cytidyltransferase-like" evidence="22">
    <location>
        <begin position="6"/>
        <end position="91"/>
    </location>
</feature>
<comment type="subunit">
    <text evidence="6">Homotetramer.</text>
</comment>
<dbReference type="Ensembl" id="ENSNPET00000014232.1">
    <property type="protein sequence ID" value="ENSNPEP00000013895.1"/>
    <property type="gene ID" value="ENSNPEG00000010389.1"/>
</dbReference>
<evidence type="ECO:0000256" key="7">
    <source>
        <dbReference type="ARBA" id="ARBA00012389"/>
    </source>
</evidence>
<evidence type="ECO:0000256" key="9">
    <source>
        <dbReference type="ARBA" id="ARBA00022642"/>
    </source>
</evidence>
<evidence type="ECO:0000256" key="15">
    <source>
        <dbReference type="ARBA" id="ARBA00023128"/>
    </source>
</evidence>
<evidence type="ECO:0000256" key="6">
    <source>
        <dbReference type="ARBA" id="ARBA00011881"/>
    </source>
</evidence>
<comment type="pathway">
    <text evidence="4">Cofactor biosynthesis; NAD(+) biosynthesis; deamido-NAD(+) from nicotinate D-ribonucleotide: step 1/1.</text>
</comment>
<evidence type="ECO:0000313" key="23">
    <source>
        <dbReference type="Ensembl" id="ENSNPEP00000013895.1"/>
    </source>
</evidence>
<protein>
    <recommendedName>
        <fullName evidence="18">Nicotinamide/nicotinic acid mononucleotide adenylyltransferase 3</fullName>
        <ecNumber evidence="8">2.7.7.1</ecNumber>
        <ecNumber evidence="7">2.7.7.18</ecNumber>
    </recommendedName>
    <alternativeName>
        <fullName evidence="19">Nicotinamide-nucleotide adenylyltransferase 3</fullName>
    </alternativeName>
    <alternativeName>
        <fullName evidence="20">Nicotinate-nucleotide adenylyltransferase 3</fullName>
    </alternativeName>
</protein>
<evidence type="ECO:0000256" key="4">
    <source>
        <dbReference type="ARBA" id="ARBA00005019"/>
    </source>
</evidence>
<keyword evidence="24" id="KW-1185">Reference proteome</keyword>
<evidence type="ECO:0000256" key="18">
    <source>
        <dbReference type="ARBA" id="ARBA00074013"/>
    </source>
</evidence>
<evidence type="ECO:0000313" key="24">
    <source>
        <dbReference type="Proteomes" id="UP000694420"/>
    </source>
</evidence>
<evidence type="ECO:0000256" key="10">
    <source>
        <dbReference type="ARBA" id="ARBA00022679"/>
    </source>
</evidence>
<keyword evidence="14" id="KW-0520">NAD</keyword>
<dbReference type="SUPFAM" id="SSF52374">
    <property type="entry name" value="Nucleotidylyl transferase"/>
    <property type="match status" value="1"/>
</dbReference>
<evidence type="ECO:0000256" key="19">
    <source>
        <dbReference type="ARBA" id="ARBA00075132"/>
    </source>
</evidence>
<comment type="subcellular location">
    <subcellularLocation>
        <location evidence="2">Mitochondrion</location>
    </subcellularLocation>
</comment>
<organism evidence="23 24">
    <name type="scientific">Nothoprocta perdicaria</name>
    <name type="common">Chilean tinamou</name>
    <name type="synonym">Crypturus perdicarius</name>
    <dbReference type="NCBI Taxonomy" id="30464"/>
    <lineage>
        <taxon>Eukaryota</taxon>
        <taxon>Metazoa</taxon>
        <taxon>Chordata</taxon>
        <taxon>Craniata</taxon>
        <taxon>Vertebrata</taxon>
        <taxon>Euteleostomi</taxon>
        <taxon>Archelosauria</taxon>
        <taxon>Archosauria</taxon>
        <taxon>Dinosauria</taxon>
        <taxon>Saurischia</taxon>
        <taxon>Theropoda</taxon>
        <taxon>Coelurosauria</taxon>
        <taxon>Aves</taxon>
        <taxon>Palaeognathae</taxon>
        <taxon>Tinamiformes</taxon>
        <taxon>Tinamidae</taxon>
        <taxon>Nothoprocta</taxon>
    </lineage>
</organism>
<evidence type="ECO:0000256" key="11">
    <source>
        <dbReference type="ARBA" id="ARBA00022695"/>
    </source>
</evidence>
<comment type="cofactor">
    <cofactor evidence="1">
        <name>Mg(2+)</name>
        <dbReference type="ChEBI" id="CHEBI:18420"/>
    </cofactor>
</comment>
<dbReference type="FunFam" id="3.40.50.620:FF:000221">
    <property type="entry name" value="Nicotinamide/nicotinic acid mononucleotide adenylyltransferase 3"/>
    <property type="match status" value="1"/>
</dbReference>
<keyword evidence="9" id="KW-0662">Pyridine nucleotide biosynthesis</keyword>
<evidence type="ECO:0000256" key="16">
    <source>
        <dbReference type="ARBA" id="ARBA00048514"/>
    </source>
</evidence>
<evidence type="ECO:0000256" key="13">
    <source>
        <dbReference type="ARBA" id="ARBA00022840"/>
    </source>
</evidence>
<dbReference type="EC" id="2.7.7.18" evidence="7"/>
<evidence type="ECO:0000256" key="5">
    <source>
        <dbReference type="ARBA" id="ARBA00007064"/>
    </source>
</evidence>
<evidence type="ECO:0000256" key="1">
    <source>
        <dbReference type="ARBA" id="ARBA00001946"/>
    </source>
</evidence>
<evidence type="ECO:0000256" key="20">
    <source>
        <dbReference type="ARBA" id="ARBA00079369"/>
    </source>
</evidence>
<dbReference type="Proteomes" id="UP000694420">
    <property type="component" value="Unplaced"/>
</dbReference>
<dbReference type="GO" id="GO:0000309">
    <property type="term" value="F:nicotinamide-nucleotide adenylyltransferase activity"/>
    <property type="evidence" value="ECO:0007669"/>
    <property type="project" value="UniProtKB-EC"/>
</dbReference>
<dbReference type="Gene3D" id="3.40.50.620">
    <property type="entry name" value="HUPs"/>
    <property type="match status" value="1"/>
</dbReference>
<dbReference type="InterPro" id="IPR004821">
    <property type="entry name" value="Cyt_trans-like"/>
</dbReference>
<keyword evidence="12" id="KW-0547">Nucleotide-binding</keyword>
<dbReference type="GO" id="GO:0009435">
    <property type="term" value="P:NAD+ biosynthetic process"/>
    <property type="evidence" value="ECO:0007669"/>
    <property type="project" value="TreeGrafter"/>
</dbReference>
<evidence type="ECO:0000256" key="2">
    <source>
        <dbReference type="ARBA" id="ARBA00004173"/>
    </source>
</evidence>
<dbReference type="GO" id="GO:0005759">
    <property type="term" value="C:mitochondrial matrix"/>
    <property type="evidence" value="ECO:0007669"/>
    <property type="project" value="UniProtKB-ARBA"/>
</dbReference>
<accession>A0A8C6ZJL5</accession>
<keyword evidence="13" id="KW-0067">ATP-binding</keyword>
<evidence type="ECO:0000256" key="14">
    <source>
        <dbReference type="ARBA" id="ARBA00023027"/>
    </source>
</evidence>
<comment type="catalytic activity">
    <reaction evidence="17">
        <text>beta-nicotinamide D-ribonucleotide + ATP + H(+) = diphosphate + NAD(+)</text>
        <dbReference type="Rhea" id="RHEA:21360"/>
        <dbReference type="ChEBI" id="CHEBI:14649"/>
        <dbReference type="ChEBI" id="CHEBI:15378"/>
        <dbReference type="ChEBI" id="CHEBI:30616"/>
        <dbReference type="ChEBI" id="CHEBI:33019"/>
        <dbReference type="ChEBI" id="CHEBI:57540"/>
        <dbReference type="EC" id="2.7.7.1"/>
    </reaction>
    <physiologicalReaction direction="left-to-right" evidence="17">
        <dbReference type="Rhea" id="RHEA:21361"/>
    </physiologicalReaction>
    <physiologicalReaction direction="right-to-left" evidence="17">
        <dbReference type="Rhea" id="RHEA:21362"/>
    </physiologicalReaction>
</comment>
<evidence type="ECO:0000256" key="21">
    <source>
        <dbReference type="ARBA" id="ARBA00093425"/>
    </source>
</evidence>
<evidence type="ECO:0000256" key="12">
    <source>
        <dbReference type="ARBA" id="ARBA00022741"/>
    </source>
</evidence>
<proteinExistence type="inferred from homology"/>
<dbReference type="InterPro" id="IPR014729">
    <property type="entry name" value="Rossmann-like_a/b/a_fold"/>
</dbReference>
<dbReference type="PANTHER" id="PTHR12039:SF21">
    <property type="entry name" value="NICOTINAMIDE_NICOTINIC ACID MONONUCLEOTIDE ADENYLYLTRANSFERASE 1"/>
    <property type="match status" value="1"/>
</dbReference>
<reference evidence="23" key="1">
    <citation type="submission" date="2025-08" db="UniProtKB">
        <authorList>
            <consortium name="Ensembl"/>
        </authorList>
    </citation>
    <scope>IDENTIFICATION</scope>
</reference>
<dbReference type="EC" id="2.7.7.1" evidence="8"/>
<sequence>MKIVLLACGSFNPITNMHLRLFELAKDYLHETGKYKVIKGIISPVGDAYKKKGLISADHRVTMAKLATKTSDWVEVDDWESCQSEWLETLKVLRYSSVKSLKVSRTYRRMKNAKSCLPTPHIHCNDKICDSPYNLQDRTKSLNYFSASHCGPWVNNICSTQRFQKL</sequence>
<dbReference type="Pfam" id="PF01467">
    <property type="entry name" value="CTP_transf_like"/>
    <property type="match status" value="1"/>
</dbReference>
<keyword evidence="11" id="KW-0548">Nucleotidyltransferase</keyword>
<comment type="pathway">
    <text evidence="3">Cofactor biosynthesis; NAD(+) biosynthesis; NAD(+) from nicotinamide D-ribonucleotide: step 1/1.</text>
</comment>
<evidence type="ECO:0000256" key="8">
    <source>
        <dbReference type="ARBA" id="ARBA00012390"/>
    </source>
</evidence>
<evidence type="ECO:0000259" key="22">
    <source>
        <dbReference type="Pfam" id="PF01467"/>
    </source>
</evidence>
<reference evidence="23" key="2">
    <citation type="submission" date="2025-09" db="UniProtKB">
        <authorList>
            <consortium name="Ensembl"/>
        </authorList>
    </citation>
    <scope>IDENTIFICATION</scope>
</reference>
<evidence type="ECO:0000256" key="3">
    <source>
        <dbReference type="ARBA" id="ARBA00004658"/>
    </source>
</evidence>
<dbReference type="GO" id="GO:0004515">
    <property type="term" value="F:nicotinate-nucleotide adenylyltransferase activity"/>
    <property type="evidence" value="ECO:0007669"/>
    <property type="project" value="UniProtKB-EC"/>
</dbReference>
<comment type="function">
    <text evidence="21">Catalyzes the formation of NAD(+) from nicotinamide mononucleotide (NMN) and ATP. Can also use the deamidated form; nicotinic acid mononucleotide (NaMN) as substrate with the same efficiency. Can use triazofurin monophosphate (TrMP) as substrate. Can also use GTP and ITP as nucleotide donors. Also catalyzes the reverse reaction, i.e. the pyrophosphorolytic cleavage of NAD(+). For the pyrophosphorolytic activity, can use NAD(+), NADH, NaAD, nicotinic acid adenine dinucleotide phosphate (NHD), nicotinamide guanine dinucleotide (NGD) as substrates. Fails to cleave phosphorylated dinucleotides NADP(+), NADPH and NaADP(+). Protects against axonal degeneration following injury. May be involved in the maintenance of axonal integrity. Also functions as a stress-response chaperone protein that prevents toxic aggregation of proteins; this function may be independent of its NAD(+) synthesis activity.</text>
</comment>
<keyword evidence="10" id="KW-0808">Transferase</keyword>
<evidence type="ECO:0000256" key="17">
    <source>
        <dbReference type="ARBA" id="ARBA00048969"/>
    </source>
</evidence>
<dbReference type="AlphaFoldDB" id="A0A8C6ZJL5"/>
<name>A0A8C6ZJL5_NOTPE</name>
<dbReference type="GO" id="GO:0005634">
    <property type="term" value="C:nucleus"/>
    <property type="evidence" value="ECO:0007669"/>
    <property type="project" value="TreeGrafter"/>
</dbReference>
<comment type="catalytic activity">
    <reaction evidence="16">
        <text>nicotinate beta-D-ribonucleotide + ATP + H(+) = deamido-NAD(+) + diphosphate</text>
        <dbReference type="Rhea" id="RHEA:22860"/>
        <dbReference type="ChEBI" id="CHEBI:15378"/>
        <dbReference type="ChEBI" id="CHEBI:30616"/>
        <dbReference type="ChEBI" id="CHEBI:33019"/>
        <dbReference type="ChEBI" id="CHEBI:57502"/>
        <dbReference type="ChEBI" id="CHEBI:58437"/>
        <dbReference type="EC" id="2.7.7.18"/>
    </reaction>
    <physiologicalReaction direction="left-to-right" evidence="16">
        <dbReference type="Rhea" id="RHEA:22861"/>
    </physiologicalReaction>
    <physiologicalReaction direction="right-to-left" evidence="16">
        <dbReference type="Rhea" id="RHEA:22862"/>
    </physiologicalReaction>
</comment>
<dbReference type="GO" id="GO:0005524">
    <property type="term" value="F:ATP binding"/>
    <property type="evidence" value="ECO:0007669"/>
    <property type="project" value="UniProtKB-KW"/>
</dbReference>